<reference evidence="1" key="2">
    <citation type="journal article" date="2022" name="New Phytol.">
        <title>Evolutionary transition to the ectomycorrhizal habit in the genomes of a hyperdiverse lineage of mushroom-forming fungi.</title>
        <authorList>
            <person name="Looney B."/>
            <person name="Miyauchi S."/>
            <person name="Morin E."/>
            <person name="Drula E."/>
            <person name="Courty P.E."/>
            <person name="Kohler A."/>
            <person name="Kuo A."/>
            <person name="LaButti K."/>
            <person name="Pangilinan J."/>
            <person name="Lipzen A."/>
            <person name="Riley R."/>
            <person name="Andreopoulos W."/>
            <person name="He G."/>
            <person name="Johnson J."/>
            <person name="Nolan M."/>
            <person name="Tritt A."/>
            <person name="Barry K.W."/>
            <person name="Grigoriev I.V."/>
            <person name="Nagy L.G."/>
            <person name="Hibbett D."/>
            <person name="Henrissat B."/>
            <person name="Matheny P.B."/>
            <person name="Labbe J."/>
            <person name="Martin F.M."/>
        </authorList>
    </citation>
    <scope>NUCLEOTIDE SEQUENCE</scope>
    <source>
        <strain evidence="1">FP105234-sp</strain>
    </source>
</reference>
<keyword evidence="2" id="KW-1185">Reference proteome</keyword>
<reference evidence="1" key="1">
    <citation type="submission" date="2021-02" db="EMBL/GenBank/DDBJ databases">
        <authorList>
            <consortium name="DOE Joint Genome Institute"/>
            <person name="Ahrendt S."/>
            <person name="Looney B.P."/>
            <person name="Miyauchi S."/>
            <person name="Morin E."/>
            <person name="Drula E."/>
            <person name="Courty P.E."/>
            <person name="Chicoki N."/>
            <person name="Fauchery L."/>
            <person name="Kohler A."/>
            <person name="Kuo A."/>
            <person name="Labutti K."/>
            <person name="Pangilinan J."/>
            <person name="Lipzen A."/>
            <person name="Riley R."/>
            <person name="Andreopoulos W."/>
            <person name="He G."/>
            <person name="Johnson J."/>
            <person name="Barry K.W."/>
            <person name="Grigoriev I.V."/>
            <person name="Nagy L."/>
            <person name="Hibbett D."/>
            <person name="Henrissat B."/>
            <person name="Matheny P.B."/>
            <person name="Labbe J."/>
            <person name="Martin F."/>
        </authorList>
    </citation>
    <scope>NUCLEOTIDE SEQUENCE</scope>
    <source>
        <strain evidence="1">FP105234-sp</strain>
    </source>
</reference>
<sequence>MTHPHSHQSTLTAPKCGLLPQRLGEPYSVEDAYRATGTGVGRCTAHTPNVPLVQAPRRLGGHQRALPRGSPEDTVANYGCAECSILASCRRPSAEELLPISHQRRANRPDRGQLGAAGPDGRRKQGRLAARVLGEPSHFPLHSGCRRRR</sequence>
<evidence type="ECO:0000313" key="2">
    <source>
        <dbReference type="Proteomes" id="UP000814033"/>
    </source>
</evidence>
<comment type="caution">
    <text evidence="1">The sequence shown here is derived from an EMBL/GenBank/DDBJ whole genome shotgun (WGS) entry which is preliminary data.</text>
</comment>
<dbReference type="Proteomes" id="UP000814033">
    <property type="component" value="Unassembled WGS sequence"/>
</dbReference>
<accession>A0ACB8RDT4</accession>
<proteinExistence type="predicted"/>
<evidence type="ECO:0000313" key="1">
    <source>
        <dbReference type="EMBL" id="KAI0041768.1"/>
    </source>
</evidence>
<protein>
    <submittedName>
        <fullName evidence="1">Uncharacterized protein</fullName>
    </submittedName>
</protein>
<dbReference type="EMBL" id="MU276103">
    <property type="protein sequence ID" value="KAI0041768.1"/>
    <property type="molecule type" value="Genomic_DNA"/>
</dbReference>
<name>A0ACB8RDT4_9AGAM</name>
<organism evidence="1 2">
    <name type="scientific">Auriscalpium vulgare</name>
    <dbReference type="NCBI Taxonomy" id="40419"/>
    <lineage>
        <taxon>Eukaryota</taxon>
        <taxon>Fungi</taxon>
        <taxon>Dikarya</taxon>
        <taxon>Basidiomycota</taxon>
        <taxon>Agaricomycotina</taxon>
        <taxon>Agaricomycetes</taxon>
        <taxon>Russulales</taxon>
        <taxon>Auriscalpiaceae</taxon>
        <taxon>Auriscalpium</taxon>
    </lineage>
</organism>
<gene>
    <name evidence="1" type="ORF">FA95DRAFT_1565039</name>
</gene>